<evidence type="ECO:0000259" key="1">
    <source>
        <dbReference type="Pfam" id="PF13521"/>
    </source>
</evidence>
<dbReference type="PANTHER" id="PTHR37512">
    <property type="entry name" value="TRIFUNCTIONAL NAD BIOSYNTHESIS/REGULATOR PROTEIN NADR"/>
    <property type="match status" value="1"/>
</dbReference>
<accession>A0A5N1IX33</accession>
<dbReference type="InterPro" id="IPR038727">
    <property type="entry name" value="NadR/Ttd14_AAA_dom"/>
</dbReference>
<dbReference type="EMBL" id="VTWT01000005">
    <property type="protein sequence ID" value="KAA9333706.1"/>
    <property type="molecule type" value="Genomic_DNA"/>
</dbReference>
<dbReference type="Proteomes" id="UP000326570">
    <property type="component" value="Unassembled WGS sequence"/>
</dbReference>
<evidence type="ECO:0000313" key="3">
    <source>
        <dbReference type="Proteomes" id="UP000326570"/>
    </source>
</evidence>
<evidence type="ECO:0000313" key="2">
    <source>
        <dbReference type="EMBL" id="KAA9333706.1"/>
    </source>
</evidence>
<keyword evidence="2" id="KW-0547">Nucleotide-binding</keyword>
<dbReference type="RefSeq" id="WP_150903872.1">
    <property type="nucleotide sequence ID" value="NZ_VTWT01000005.1"/>
</dbReference>
<gene>
    <name evidence="2" type="ORF">F0P94_10685</name>
</gene>
<dbReference type="InterPro" id="IPR027417">
    <property type="entry name" value="P-loop_NTPase"/>
</dbReference>
<keyword evidence="3" id="KW-1185">Reference proteome</keyword>
<dbReference type="Pfam" id="PF13521">
    <property type="entry name" value="AAA_28"/>
    <property type="match status" value="1"/>
</dbReference>
<feature type="domain" description="NadR/Ttd14 AAA" evidence="1">
    <location>
        <begin position="3"/>
        <end position="157"/>
    </location>
</feature>
<sequence>MKRIAITGPESTGKSTLAQQLATHFNTVWVPEFARDYIADLNQPYTPEDLEKIAAGQLELQQAAEKQQPEILFTDTELLVIKVWSENAFGSCPAWILEKLESQTFDLYLLMDVDLPWEPDPQREHPHLRNYFFQLYKTQLEQYGFPYQIISGTEQQRFQAALRALQNV</sequence>
<dbReference type="Gene3D" id="3.40.50.300">
    <property type="entry name" value="P-loop containing nucleotide triphosphate hydrolases"/>
    <property type="match status" value="1"/>
</dbReference>
<keyword evidence="2" id="KW-0067">ATP-binding</keyword>
<dbReference type="InterPro" id="IPR052735">
    <property type="entry name" value="NAD_biosynth-regulator"/>
</dbReference>
<dbReference type="GO" id="GO:0005524">
    <property type="term" value="F:ATP binding"/>
    <property type="evidence" value="ECO:0007669"/>
    <property type="project" value="UniProtKB-KW"/>
</dbReference>
<comment type="caution">
    <text evidence="2">The sequence shown here is derived from an EMBL/GenBank/DDBJ whole genome shotgun (WGS) entry which is preliminary data.</text>
</comment>
<protein>
    <submittedName>
        <fullName evidence="2">ATP-binding protein</fullName>
    </submittedName>
</protein>
<dbReference type="SUPFAM" id="SSF52540">
    <property type="entry name" value="P-loop containing nucleoside triphosphate hydrolases"/>
    <property type="match status" value="1"/>
</dbReference>
<dbReference type="PANTHER" id="PTHR37512:SF1">
    <property type="entry name" value="NADR_TTD14 AAA DOMAIN-CONTAINING PROTEIN"/>
    <property type="match status" value="1"/>
</dbReference>
<organism evidence="2 3">
    <name type="scientific">Adhaeribacter soli</name>
    <dbReference type="NCBI Taxonomy" id="2607655"/>
    <lineage>
        <taxon>Bacteria</taxon>
        <taxon>Pseudomonadati</taxon>
        <taxon>Bacteroidota</taxon>
        <taxon>Cytophagia</taxon>
        <taxon>Cytophagales</taxon>
        <taxon>Hymenobacteraceae</taxon>
        <taxon>Adhaeribacter</taxon>
    </lineage>
</organism>
<reference evidence="2 3" key="1">
    <citation type="submission" date="2019-09" db="EMBL/GenBank/DDBJ databases">
        <title>Genome sequence of Adhaeribacter sp. M2.</title>
        <authorList>
            <person name="Srinivasan S."/>
        </authorList>
    </citation>
    <scope>NUCLEOTIDE SEQUENCE [LARGE SCALE GENOMIC DNA]</scope>
    <source>
        <strain evidence="2 3">M2</strain>
    </source>
</reference>
<proteinExistence type="predicted"/>
<name>A0A5N1IX33_9BACT</name>
<dbReference type="AlphaFoldDB" id="A0A5N1IX33"/>